<gene>
    <name evidence="2" type="ORF">ALEPTO_LOCUS11824</name>
</gene>
<accession>A0A9N9N7M5</accession>
<dbReference type="Proteomes" id="UP000789508">
    <property type="component" value="Unassembled WGS sequence"/>
</dbReference>
<name>A0A9N9N7M5_9GLOM</name>
<dbReference type="EMBL" id="CAJVPS010021726">
    <property type="protein sequence ID" value="CAG8708432.1"/>
    <property type="molecule type" value="Genomic_DNA"/>
</dbReference>
<dbReference type="OrthoDB" id="2420963at2759"/>
<organism evidence="2 3">
    <name type="scientific">Ambispora leptoticha</name>
    <dbReference type="NCBI Taxonomy" id="144679"/>
    <lineage>
        <taxon>Eukaryota</taxon>
        <taxon>Fungi</taxon>
        <taxon>Fungi incertae sedis</taxon>
        <taxon>Mucoromycota</taxon>
        <taxon>Glomeromycotina</taxon>
        <taxon>Glomeromycetes</taxon>
        <taxon>Archaeosporales</taxon>
        <taxon>Ambisporaceae</taxon>
        <taxon>Ambispora</taxon>
    </lineage>
</organism>
<comment type="caution">
    <text evidence="2">The sequence shown here is derived from an EMBL/GenBank/DDBJ whole genome shotgun (WGS) entry which is preliminary data.</text>
</comment>
<evidence type="ECO:0000256" key="1">
    <source>
        <dbReference type="SAM" id="MobiDB-lite"/>
    </source>
</evidence>
<feature type="region of interest" description="Disordered" evidence="1">
    <location>
        <begin position="470"/>
        <end position="491"/>
    </location>
</feature>
<evidence type="ECO:0000313" key="3">
    <source>
        <dbReference type="Proteomes" id="UP000789508"/>
    </source>
</evidence>
<keyword evidence="3" id="KW-1185">Reference proteome</keyword>
<evidence type="ECO:0000313" key="2">
    <source>
        <dbReference type="EMBL" id="CAG8708432.1"/>
    </source>
</evidence>
<protein>
    <submittedName>
        <fullName evidence="2">12516_t:CDS:1</fullName>
    </submittedName>
</protein>
<reference evidence="2" key="1">
    <citation type="submission" date="2021-06" db="EMBL/GenBank/DDBJ databases">
        <authorList>
            <person name="Kallberg Y."/>
            <person name="Tangrot J."/>
            <person name="Rosling A."/>
        </authorList>
    </citation>
    <scope>NUCLEOTIDE SEQUENCE</scope>
    <source>
        <strain evidence="2">FL130A</strain>
    </source>
</reference>
<feature type="non-terminal residue" evidence="2">
    <location>
        <position position="491"/>
    </location>
</feature>
<proteinExistence type="predicted"/>
<sequence>NFTMSITQIKNLLLNGPLDAVCGANVVYLAMNGNNLSRYEDIRTLADRAVNSALAEISDTERRIRILEVLPELKVGECRPGRAMSSDVEGFCSSLAVRDYTTKTMLIGHKSVVGLLSIEALNTDRELPQDHSRDEIERNLNTLKSKLEHPVLESDANLYGSLRVNLGNINQSELTWKDPEASMVISDESEIVNKLGTRQKRIFMEPRENMRCVLPNSVVSKCKEFVENFDNTNVPRDMGNIIHNKTWKESESELLKIAERILSVLGEIWSNPAFATSTSRNQQSEGTYITDVIVPLLRASLGDLPNDYICLSTAERQSLASKARRNIGFSGERMGKKPDVMMMIKIMEKIFELAYVESSRINCSKTKKNDDYVKLWRETLDGVSFIDATCRPMANQFGVEGIQVAGDVMYLNVLIKDAGGIPRYFHLDHAEIPLFPTSFHRVGSLLRLLLTLRNIMIVNKSLLMRALEQASSHPPRNVHPSPTVPSPLHDN</sequence>
<dbReference type="AlphaFoldDB" id="A0A9N9N7M5"/>